<feature type="binding site" evidence="7">
    <location>
        <position position="191"/>
    </location>
    <ligand>
        <name>3-phosphoshikimate</name>
        <dbReference type="ChEBI" id="CHEBI:145989"/>
    </ligand>
</feature>
<protein>
    <recommendedName>
        <fullName evidence="7">3-phosphoshikimate 1-carboxyvinyltransferase</fullName>
        <ecNumber evidence="7">2.5.1.19</ecNumber>
    </recommendedName>
    <alternativeName>
        <fullName evidence="7">5-enolpyruvylshikimate-3-phosphate synthase</fullName>
        <shortName evidence="7">EPSP synthase</shortName>
        <shortName evidence="7">EPSPS</shortName>
    </alternativeName>
</protein>
<dbReference type="NCBIfam" id="TIGR01356">
    <property type="entry name" value="aroA"/>
    <property type="match status" value="1"/>
</dbReference>
<dbReference type="InterPro" id="IPR036968">
    <property type="entry name" value="Enolpyruvate_Tfrase_sf"/>
</dbReference>
<feature type="binding site" evidence="7">
    <location>
        <position position="21"/>
    </location>
    <ligand>
        <name>3-phosphoshikimate</name>
        <dbReference type="ChEBI" id="CHEBI:145989"/>
    </ligand>
</feature>
<dbReference type="PANTHER" id="PTHR21090">
    <property type="entry name" value="AROM/DEHYDROQUINATE SYNTHASE"/>
    <property type="match status" value="1"/>
</dbReference>
<dbReference type="PANTHER" id="PTHR21090:SF5">
    <property type="entry name" value="PENTAFUNCTIONAL AROM POLYPEPTIDE"/>
    <property type="match status" value="1"/>
</dbReference>
<evidence type="ECO:0000259" key="8">
    <source>
        <dbReference type="Pfam" id="PF00275"/>
    </source>
</evidence>
<comment type="similarity">
    <text evidence="2 7">Belongs to the EPSP synthase family.</text>
</comment>
<feature type="binding site" evidence="7">
    <location>
        <position position="165"/>
    </location>
    <ligand>
        <name>3-phosphoshikimate</name>
        <dbReference type="ChEBI" id="CHEBI:145989"/>
    </ligand>
</feature>
<evidence type="ECO:0000256" key="4">
    <source>
        <dbReference type="ARBA" id="ARBA00022679"/>
    </source>
</evidence>
<dbReference type="PROSITE" id="PS00885">
    <property type="entry name" value="EPSP_SYNTHASE_2"/>
    <property type="match status" value="1"/>
</dbReference>
<dbReference type="InterPro" id="IPR001986">
    <property type="entry name" value="Enolpyruvate_Tfrase_dom"/>
</dbReference>
<evidence type="ECO:0000313" key="10">
    <source>
        <dbReference type="Proteomes" id="UP000050360"/>
    </source>
</evidence>
<dbReference type="GO" id="GO:0003866">
    <property type="term" value="F:3-phosphoshikimate 1-carboxyvinyltransferase activity"/>
    <property type="evidence" value="ECO:0007669"/>
    <property type="project" value="UniProtKB-UniRule"/>
</dbReference>
<feature type="binding site" evidence="7">
    <location>
        <position position="90"/>
    </location>
    <ligand>
        <name>phosphoenolpyruvate</name>
        <dbReference type="ChEBI" id="CHEBI:58702"/>
    </ligand>
</feature>
<dbReference type="InterPro" id="IPR006264">
    <property type="entry name" value="EPSP_synthase"/>
</dbReference>
<evidence type="ECO:0000256" key="3">
    <source>
        <dbReference type="ARBA" id="ARBA00022605"/>
    </source>
</evidence>
<feature type="binding site" evidence="7">
    <location>
        <position position="379"/>
    </location>
    <ligand>
        <name>phosphoenolpyruvate</name>
        <dbReference type="ChEBI" id="CHEBI:58702"/>
    </ligand>
</feature>
<dbReference type="PATRIC" id="fig|1719120.3.peg.3005"/>
<dbReference type="GO" id="GO:0005737">
    <property type="term" value="C:cytoplasm"/>
    <property type="evidence" value="ECO:0007669"/>
    <property type="project" value="UniProtKB-SubCell"/>
</dbReference>
<proteinExistence type="inferred from homology"/>
<comment type="subunit">
    <text evidence="7">Monomer.</text>
</comment>
<evidence type="ECO:0000256" key="6">
    <source>
        <dbReference type="ARBA" id="ARBA00044633"/>
    </source>
</evidence>
<accession>A0A0P8A7T8</accession>
<evidence type="ECO:0000256" key="7">
    <source>
        <dbReference type="HAMAP-Rule" id="MF_00210"/>
    </source>
</evidence>
<dbReference type="Pfam" id="PF00275">
    <property type="entry name" value="EPSP_synthase"/>
    <property type="match status" value="1"/>
</dbReference>
<comment type="caution">
    <text evidence="7">Lacks conserved residue(s) required for the propagation of feature annotation.</text>
</comment>
<dbReference type="AlphaFoldDB" id="A0A0P8A7T8"/>
<dbReference type="GO" id="GO:0009423">
    <property type="term" value="P:chorismate biosynthetic process"/>
    <property type="evidence" value="ECO:0007669"/>
    <property type="project" value="UniProtKB-UniRule"/>
</dbReference>
<feature type="active site" description="Proton acceptor" evidence="7">
    <location>
        <position position="307"/>
    </location>
</feature>
<evidence type="ECO:0000313" key="9">
    <source>
        <dbReference type="EMBL" id="KPQ42689.1"/>
    </source>
</evidence>
<evidence type="ECO:0000256" key="5">
    <source>
        <dbReference type="ARBA" id="ARBA00023141"/>
    </source>
</evidence>
<keyword evidence="5 7" id="KW-0057">Aromatic amino acid biosynthesis</keyword>
<feature type="binding site" evidence="7">
    <location>
        <position position="165"/>
    </location>
    <ligand>
        <name>phosphoenolpyruvate</name>
        <dbReference type="ChEBI" id="CHEBI:58702"/>
    </ligand>
</feature>
<evidence type="ECO:0000256" key="2">
    <source>
        <dbReference type="ARBA" id="ARBA00009948"/>
    </source>
</evidence>
<feature type="binding site" evidence="7">
    <location>
        <position position="334"/>
    </location>
    <ligand>
        <name>3-phosphoshikimate</name>
        <dbReference type="ChEBI" id="CHEBI:145989"/>
    </ligand>
</feature>
<comment type="subcellular location">
    <subcellularLocation>
        <location evidence="7">Cytoplasm</location>
    </subcellularLocation>
</comment>
<dbReference type="CDD" id="cd01556">
    <property type="entry name" value="EPSP_synthase"/>
    <property type="match status" value="1"/>
</dbReference>
<dbReference type="GO" id="GO:0009073">
    <property type="term" value="P:aromatic amino acid family biosynthetic process"/>
    <property type="evidence" value="ECO:0007669"/>
    <property type="project" value="UniProtKB-KW"/>
</dbReference>
<feature type="binding site" evidence="7">
    <location>
        <position position="20"/>
    </location>
    <ligand>
        <name>phosphoenolpyruvate</name>
        <dbReference type="ChEBI" id="CHEBI:58702"/>
    </ligand>
</feature>
<dbReference type="GO" id="GO:0008652">
    <property type="term" value="P:amino acid biosynthetic process"/>
    <property type="evidence" value="ECO:0007669"/>
    <property type="project" value="UniProtKB-KW"/>
</dbReference>
<feature type="binding site" evidence="7">
    <location>
        <position position="338"/>
    </location>
    <ligand>
        <name>phosphoenolpyruvate</name>
        <dbReference type="ChEBI" id="CHEBI:58702"/>
    </ligand>
</feature>
<dbReference type="Proteomes" id="UP000050360">
    <property type="component" value="Unassembled WGS sequence"/>
</dbReference>
<keyword evidence="7" id="KW-0963">Cytoplasm</keyword>
<dbReference type="SUPFAM" id="SSF55205">
    <property type="entry name" value="EPT/RTPC-like"/>
    <property type="match status" value="1"/>
</dbReference>
<feature type="binding site" evidence="7">
    <location>
        <position position="307"/>
    </location>
    <ligand>
        <name>3-phosphoshikimate</name>
        <dbReference type="ChEBI" id="CHEBI:145989"/>
    </ligand>
</feature>
<dbReference type="HAMAP" id="MF_00210">
    <property type="entry name" value="EPSP_synth"/>
    <property type="match status" value="1"/>
</dbReference>
<comment type="function">
    <text evidence="7">Catalyzes the transfer of the enolpyruvyl moiety of phosphoenolpyruvate (PEP) to the 5-hydroxyl of shikimate-3-phosphate (S3P) to produce enolpyruvyl shikimate-3-phosphate and inorganic phosphate.</text>
</comment>
<dbReference type="EC" id="2.5.1.19" evidence="7"/>
<dbReference type="PROSITE" id="PS00104">
    <property type="entry name" value="EPSP_SYNTHASE_1"/>
    <property type="match status" value="1"/>
</dbReference>
<dbReference type="Gene3D" id="3.65.10.10">
    <property type="entry name" value="Enolpyruvate transferase domain"/>
    <property type="match status" value="2"/>
</dbReference>
<keyword evidence="3 7" id="KW-0028">Amino-acid biosynthesis</keyword>
<evidence type="ECO:0000256" key="1">
    <source>
        <dbReference type="ARBA" id="ARBA00004811"/>
    </source>
</evidence>
<dbReference type="InterPro" id="IPR013792">
    <property type="entry name" value="RNA3'P_cycl/enolpyr_Trfase_a/b"/>
</dbReference>
<feature type="binding site" evidence="7">
    <location>
        <position position="25"/>
    </location>
    <ligand>
        <name>3-phosphoshikimate</name>
        <dbReference type="ChEBI" id="CHEBI:145989"/>
    </ligand>
</feature>
<comment type="catalytic activity">
    <reaction evidence="6">
        <text>3-phosphoshikimate + phosphoenolpyruvate = 5-O-(1-carboxyvinyl)-3-phosphoshikimate + phosphate</text>
        <dbReference type="Rhea" id="RHEA:21256"/>
        <dbReference type="ChEBI" id="CHEBI:43474"/>
        <dbReference type="ChEBI" id="CHEBI:57701"/>
        <dbReference type="ChEBI" id="CHEBI:58702"/>
        <dbReference type="ChEBI" id="CHEBI:145989"/>
        <dbReference type="EC" id="2.5.1.19"/>
    </reaction>
    <physiologicalReaction direction="left-to-right" evidence="6">
        <dbReference type="Rhea" id="RHEA:21257"/>
    </physiologicalReaction>
</comment>
<dbReference type="InterPro" id="IPR023193">
    <property type="entry name" value="EPSP_synthase_CS"/>
</dbReference>
<feature type="binding site" evidence="7">
    <location>
        <position position="164"/>
    </location>
    <ligand>
        <name>3-phosphoshikimate</name>
        <dbReference type="ChEBI" id="CHEBI:145989"/>
    </ligand>
</feature>
<feature type="binding site" evidence="7">
    <location>
        <position position="20"/>
    </location>
    <ligand>
        <name>3-phosphoshikimate</name>
        <dbReference type="ChEBI" id="CHEBI:145989"/>
    </ligand>
</feature>
<name>A0A0P8A7T8_9EURY</name>
<dbReference type="UniPathway" id="UPA00053">
    <property type="reaction ID" value="UER00089"/>
</dbReference>
<keyword evidence="4 7" id="KW-0808">Transferase</keyword>
<sequence length="426" mass="45563">MKLTINRSEVKGTVNAPPSKSYTHRAIAIAALSKKATVHNPLISEDTKATIRAAIAFGAVVESKNDSLLITGFNGKLKIPDNVLDVANSGTTLRIMTAVSSLVDGATVLTGDASIRTRPNTPLLDALNDLGAMAFSTRNNGLAPIVVRGKMKGGKVHIDGSISSQFISALLIACPFAENETTIMIKGELKSRPYVNITIDMLKDAGASINVDERASSFTIPPDQKYDMRSYNVPGDFSSASYMMAAGALCGDVTIKNLFPSEQGDSALIGILEKMGAQILWDQKKGEVKVSRSELCGIKVDVGKTPDLVPTLAVLGAASSGQMVIENAEHVRYKETDRLHAMTVELKKMGVDITEEKDRLIIKGGKLKGATVHGWDDHRIVMALAVAGMVAGETTIDTIESISISYPGFFEDLRKSGAIIDFPENR</sequence>
<organism evidence="9 10">
    <name type="scientific">Candidatus Methanoperedens nitratireducens</name>
    <dbReference type="NCBI Taxonomy" id="1392998"/>
    <lineage>
        <taxon>Archaea</taxon>
        <taxon>Methanobacteriati</taxon>
        <taxon>Methanobacteriota</taxon>
        <taxon>Stenosarchaea group</taxon>
        <taxon>Methanomicrobia</taxon>
        <taxon>Methanosarcinales</taxon>
        <taxon>ANME-2 cluster</taxon>
        <taxon>Candidatus Methanoperedentaceae</taxon>
        <taxon>Candidatus Methanoperedens</taxon>
    </lineage>
</organism>
<gene>
    <name evidence="7" type="primary">aroA</name>
    <name evidence="9" type="ORF">MPEBLZ_02753</name>
</gene>
<feature type="binding site" evidence="7">
    <location>
        <position position="163"/>
    </location>
    <ligand>
        <name>3-phosphoshikimate</name>
        <dbReference type="ChEBI" id="CHEBI:145989"/>
    </ligand>
</feature>
<reference evidence="9 10" key="1">
    <citation type="submission" date="2015-09" db="EMBL/GenBank/DDBJ databases">
        <title>A metagenomics-based metabolic model of nitrate-dependent anaerobic oxidation of methane by Methanoperedens-like archaea.</title>
        <authorList>
            <person name="Arshad A."/>
            <person name="Speth D.R."/>
            <person name="De Graaf R.M."/>
            <person name="Op Den Camp H.J."/>
            <person name="Jetten M.S."/>
            <person name="Welte C.U."/>
        </authorList>
    </citation>
    <scope>NUCLEOTIDE SEQUENCE [LARGE SCALE GENOMIC DNA]</scope>
</reference>
<feature type="domain" description="Enolpyruvate transferase" evidence="8">
    <location>
        <begin position="8"/>
        <end position="413"/>
    </location>
</feature>
<comment type="pathway">
    <text evidence="1">Metabolic intermediate biosynthesis; chorismate biosynthesis; chorismate from D-erythrose 4-phosphate and phosphoenolpyruvate: step 6/7.</text>
</comment>
<dbReference type="EMBL" id="LKCM01000210">
    <property type="protein sequence ID" value="KPQ42689.1"/>
    <property type="molecule type" value="Genomic_DNA"/>
</dbReference>
<dbReference type="PIRSF" id="PIRSF000505">
    <property type="entry name" value="EPSPS"/>
    <property type="match status" value="1"/>
</dbReference>
<comment type="caution">
    <text evidence="9">The sequence shown here is derived from an EMBL/GenBank/DDBJ whole genome shotgun (WGS) entry which is preliminary data.</text>
</comment>
<feature type="binding site" evidence="7">
    <location>
        <position position="118"/>
    </location>
    <ligand>
        <name>phosphoenolpyruvate</name>
        <dbReference type="ChEBI" id="CHEBI:58702"/>
    </ligand>
</feature>